<reference evidence="2 3" key="1">
    <citation type="journal article" date="2021" name="ISME Commun">
        <title>Automated analysis of genomic sequences facilitates high-throughput and comprehensive description of bacteria.</title>
        <authorList>
            <person name="Hitch T.C.A."/>
        </authorList>
    </citation>
    <scope>NUCLEOTIDE SEQUENCE [LARGE SCALE GENOMIC DNA]</scope>
    <source>
        <strain evidence="2 3">H2_18</strain>
    </source>
</reference>
<sequence length="336" mass="36701">MKRLINKAETIVEDMINGYVKINRGFIKKVPGVNAVVKAYPKEKVTVIVGGGSGLDPWPIGYVGKGLADGAAVGNIFTAPPAKAILEATRDLPHDQGVIYIVTNHAGDVLNFELVSELAGLEGIKTRQIYIADDITSAPAEEKKERRGIGGVAVLTKLAGAVTEDVHSLEEVERILIKANQNIGTYSVTTAPSYSPVTGEQCFELEEGKMEFGMGFNGETGIRKEKIKEADEIAEKLMDGLMEDLNIKPRDKVVVWINGYSMTSQIELSIIAGKCCDILQKKEVELYDMLIERLYVTPGAGGLSVTMMKMDEELMKYYDRSAESPFFKVGERSGSQ</sequence>
<dbReference type="GO" id="GO:0016301">
    <property type="term" value="F:kinase activity"/>
    <property type="evidence" value="ECO:0007669"/>
    <property type="project" value="UniProtKB-KW"/>
</dbReference>
<dbReference type="InterPro" id="IPR050861">
    <property type="entry name" value="Dihydroxyacetone_Kinase"/>
</dbReference>
<proteinExistence type="predicted"/>
<keyword evidence="2" id="KW-0418">Kinase</keyword>
<protein>
    <submittedName>
        <fullName evidence="2">Dihydroxyacetone kinase subunit DhaK</fullName>
    </submittedName>
</protein>
<dbReference type="Gene3D" id="3.30.1180.20">
    <property type="entry name" value="Dihydroxyacetone kinase, domain 2"/>
    <property type="match status" value="1"/>
</dbReference>
<keyword evidence="2" id="KW-0808">Transferase</keyword>
<dbReference type="EMBL" id="JAOQJX010000007">
    <property type="protein sequence ID" value="MCU6747243.1"/>
    <property type="molecule type" value="Genomic_DNA"/>
</dbReference>
<evidence type="ECO:0000313" key="2">
    <source>
        <dbReference type="EMBL" id="MCU6747243.1"/>
    </source>
</evidence>
<dbReference type="RefSeq" id="WP_059070152.1">
    <property type="nucleotide sequence ID" value="NZ_JAOQJX010000007.1"/>
</dbReference>
<evidence type="ECO:0000259" key="1">
    <source>
        <dbReference type="PROSITE" id="PS51481"/>
    </source>
</evidence>
<name>A0ABT2TAD9_9FIRM</name>
<gene>
    <name evidence="2" type="ORF">OCV51_06185</name>
</gene>
<comment type="caution">
    <text evidence="2">The sequence shown here is derived from an EMBL/GenBank/DDBJ whole genome shotgun (WGS) entry which is preliminary data.</text>
</comment>
<dbReference type="Gene3D" id="3.40.50.10440">
    <property type="entry name" value="Dihydroxyacetone kinase, domain 1"/>
    <property type="match status" value="1"/>
</dbReference>
<organism evidence="2 3">
    <name type="scientific">Faecalicatena acetigenes</name>
    <dbReference type="NCBI Taxonomy" id="2981790"/>
    <lineage>
        <taxon>Bacteria</taxon>
        <taxon>Bacillati</taxon>
        <taxon>Bacillota</taxon>
        <taxon>Clostridia</taxon>
        <taxon>Lachnospirales</taxon>
        <taxon>Lachnospiraceae</taxon>
        <taxon>Faecalicatena</taxon>
    </lineage>
</organism>
<dbReference type="InterPro" id="IPR004006">
    <property type="entry name" value="DhaK_dom"/>
</dbReference>
<evidence type="ECO:0000313" key="3">
    <source>
        <dbReference type="Proteomes" id="UP001652394"/>
    </source>
</evidence>
<dbReference type="Proteomes" id="UP001652394">
    <property type="component" value="Unassembled WGS sequence"/>
</dbReference>
<dbReference type="PROSITE" id="PS51481">
    <property type="entry name" value="DHAK"/>
    <property type="match status" value="1"/>
</dbReference>
<keyword evidence="3" id="KW-1185">Reference proteome</keyword>
<dbReference type="SUPFAM" id="SSF82549">
    <property type="entry name" value="DAK1/DegV-like"/>
    <property type="match status" value="1"/>
</dbReference>
<dbReference type="Pfam" id="PF02733">
    <property type="entry name" value="Dak1"/>
    <property type="match status" value="1"/>
</dbReference>
<dbReference type="PANTHER" id="PTHR28629">
    <property type="entry name" value="TRIOKINASE/FMN CYCLASE"/>
    <property type="match status" value="1"/>
</dbReference>
<feature type="domain" description="DhaK" evidence="1">
    <location>
        <begin position="7"/>
        <end position="327"/>
    </location>
</feature>
<dbReference type="PANTHER" id="PTHR28629:SF4">
    <property type="entry name" value="TRIOKINASE_FMN CYCLASE"/>
    <property type="match status" value="1"/>
</dbReference>
<accession>A0ABT2TAD9</accession>